<dbReference type="EMBL" id="JADKMY010000001">
    <property type="protein sequence ID" value="MBF4552960.1"/>
    <property type="molecule type" value="Genomic_DNA"/>
</dbReference>
<dbReference type="PROSITE" id="PS50173">
    <property type="entry name" value="UMUC"/>
    <property type="match status" value="1"/>
</dbReference>
<evidence type="ECO:0000313" key="3">
    <source>
        <dbReference type="EMBL" id="MBF4552960.1"/>
    </source>
</evidence>
<dbReference type="Proteomes" id="UP000635902">
    <property type="component" value="Unassembled WGS sequence"/>
</dbReference>
<keyword evidence="4" id="KW-1185">Reference proteome</keyword>
<evidence type="ECO:0000256" key="1">
    <source>
        <dbReference type="ARBA" id="ARBA00022763"/>
    </source>
</evidence>
<dbReference type="Gene3D" id="3.40.1170.60">
    <property type="match status" value="1"/>
</dbReference>
<comment type="caution">
    <text evidence="3">The sequence shown here is derived from an EMBL/GenBank/DDBJ whole genome shotgun (WGS) entry which is preliminary data.</text>
</comment>
<dbReference type="PANTHER" id="PTHR35369">
    <property type="entry name" value="BLR3025 PROTEIN-RELATED"/>
    <property type="match status" value="1"/>
</dbReference>
<evidence type="ECO:0000313" key="4">
    <source>
        <dbReference type="Proteomes" id="UP000635902"/>
    </source>
</evidence>
<name>A0ABR9ZHX4_9CORY</name>
<sequence>MSPRVTVLWFPDWPVYSIGKAKGWDLLQPGAVVVEHKINACNAAARKAGVRKGMKQRHALSLCPQLEVAEDDPARQLAVHEDVLTSLEQVAAGVETLRPGLVAFPADSLARYYGGEDQAVELLLDAAVRMQADCLAGTADDVVTAVWAARRGRNIPPGQGPKFIRSLPVEEMVSEPALNGSPDVVRVLRELGVRTLGEFAALPRGDVSARFGAVGAQWHRIAAGEIDRSVSPRRDVPPIEVRHEVDEPIAQTETAAFVARHVAARLHAELFAAGDACLRLAVRAYLSAPAGYSGATMIERMWRCREPLTEEDTAQRVRWQLEGWITRLRQQPRGDSEDWDQPVGVVALELVPVETVPAGSVESALWGGPDEGIRAIRAAAGRAQALIGVHNVLRPVHRGGRAVASRVMTVPYGDEDPEEVSALMTRQWQGELLHPLPSVIGVKAGGMTAPSAAHPAAKVEVRNAQDEPIYVSGRGLLSHEPAYLQWGARRVEITGWAGPWPVDEQWWARGKRYARMQVATADPPGAFLLVSRDTAWRIEASY</sequence>
<dbReference type="Pfam" id="PF00817">
    <property type="entry name" value="IMS"/>
    <property type="match status" value="1"/>
</dbReference>
<dbReference type="CDD" id="cd03468">
    <property type="entry name" value="PolY_like"/>
    <property type="match status" value="1"/>
</dbReference>
<protein>
    <submittedName>
        <fullName evidence="3">DNA polymerase Y family protein</fullName>
    </submittedName>
</protein>
<dbReference type="RefSeq" id="WP_194555823.1">
    <property type="nucleotide sequence ID" value="NZ_JADKMY010000001.1"/>
</dbReference>
<accession>A0ABR9ZHX4</accession>
<dbReference type="PANTHER" id="PTHR35369:SF2">
    <property type="entry name" value="BLR3025 PROTEIN"/>
    <property type="match status" value="1"/>
</dbReference>
<evidence type="ECO:0000259" key="2">
    <source>
        <dbReference type="PROSITE" id="PS50173"/>
    </source>
</evidence>
<keyword evidence="1" id="KW-0227">DNA damage</keyword>
<feature type="domain" description="UmuC" evidence="2">
    <location>
        <begin position="38"/>
        <end position="97"/>
    </location>
</feature>
<proteinExistence type="predicted"/>
<dbReference type="InterPro" id="IPR001126">
    <property type="entry name" value="UmuC"/>
</dbReference>
<reference evidence="3 4" key="1">
    <citation type="submission" date="2020-10" db="EMBL/GenBank/DDBJ databases">
        <title>Novel species in genus Corynebacterium.</title>
        <authorList>
            <person name="Zhang G."/>
        </authorList>
    </citation>
    <scope>NUCLEOTIDE SEQUENCE [LARGE SCALE GENOMIC DNA]</scope>
    <source>
        <strain evidence="3 4">DSM 45110</strain>
    </source>
</reference>
<dbReference type="InterPro" id="IPR050356">
    <property type="entry name" value="SulA_CellDiv_inhibitor"/>
</dbReference>
<gene>
    <name evidence="3" type="ORF">IRY30_02535</name>
</gene>
<dbReference type="SUPFAM" id="SSF56672">
    <property type="entry name" value="DNA/RNA polymerases"/>
    <property type="match status" value="1"/>
</dbReference>
<dbReference type="InterPro" id="IPR043502">
    <property type="entry name" value="DNA/RNA_pol_sf"/>
</dbReference>
<organism evidence="3 4">
    <name type="scientific">Corynebacterium suicordis DSM 45110</name>
    <dbReference type="NCBI Taxonomy" id="1121369"/>
    <lineage>
        <taxon>Bacteria</taxon>
        <taxon>Bacillati</taxon>
        <taxon>Actinomycetota</taxon>
        <taxon>Actinomycetes</taxon>
        <taxon>Mycobacteriales</taxon>
        <taxon>Corynebacteriaceae</taxon>
        <taxon>Corynebacterium</taxon>
    </lineage>
</organism>